<keyword evidence="3" id="KW-1185">Reference proteome</keyword>
<proteinExistence type="predicted"/>
<feature type="transmembrane region" description="Helical" evidence="1">
    <location>
        <begin position="75"/>
        <end position="100"/>
    </location>
</feature>
<evidence type="ECO:0000256" key="1">
    <source>
        <dbReference type="SAM" id="Phobius"/>
    </source>
</evidence>
<reference evidence="2 3" key="1">
    <citation type="journal article" date="2011" name="Stand. Genomic Sci.">
        <title>Genome sequence of the moderately thermophilic halophile Flexistipes sinusarabici strain (MAS10).</title>
        <authorList>
            <person name="Lapidus A."/>
            <person name="Chertkov O."/>
            <person name="Nolan M."/>
            <person name="Lucas S."/>
            <person name="Hammon N."/>
            <person name="Deshpande S."/>
            <person name="Cheng J.F."/>
            <person name="Tapia R."/>
            <person name="Han C."/>
            <person name="Goodwin L."/>
            <person name="Pitluck S."/>
            <person name="Liolios K."/>
            <person name="Pagani I."/>
            <person name="Ivanova N."/>
            <person name="Huntemann M."/>
            <person name="Mavromatis K."/>
            <person name="Mikhailova N."/>
            <person name="Pati A."/>
            <person name="Chen A."/>
            <person name="Palaniappan K."/>
            <person name="Land M."/>
            <person name="Hauser L."/>
            <person name="Brambilla E.M."/>
            <person name="Rohde M."/>
            <person name="Abt B."/>
            <person name="Spring S."/>
            <person name="Goker M."/>
            <person name="Bristow J."/>
            <person name="Eisen J.A."/>
            <person name="Markowitz V."/>
            <person name="Hugenholtz P."/>
            <person name="Kyrpides N.C."/>
            <person name="Klenk H.P."/>
            <person name="Woyke T."/>
        </authorList>
    </citation>
    <scope>NUCLEOTIDE SEQUENCE [LARGE SCALE GENOMIC DNA]</scope>
    <source>
        <strain evidence="3">DSM 4947 / MAS 10</strain>
    </source>
</reference>
<keyword evidence="1" id="KW-1133">Transmembrane helix</keyword>
<dbReference type="AlphaFoldDB" id="F8E3P7"/>
<dbReference type="Proteomes" id="UP000006621">
    <property type="component" value="Chromosome"/>
</dbReference>
<protein>
    <submittedName>
        <fullName evidence="2">Uncharacterized protein</fullName>
    </submittedName>
</protein>
<feature type="transmembrane region" description="Helical" evidence="1">
    <location>
        <begin position="106"/>
        <end position="125"/>
    </location>
</feature>
<dbReference type="STRING" id="717231.Flexsi_0643"/>
<accession>F8E3P7</accession>
<gene>
    <name evidence="2" type="ordered locus">Flexsi_0643</name>
</gene>
<keyword evidence="1" id="KW-0812">Transmembrane</keyword>
<reference evidence="3" key="2">
    <citation type="submission" date="2011-06" db="EMBL/GenBank/DDBJ databases">
        <title>The complete genome of Flexistipes sinusarabici DSM 4947.</title>
        <authorList>
            <person name="Lucas S."/>
            <person name="Han J."/>
            <person name="Lapidus A."/>
            <person name="Bruce D."/>
            <person name="Goodwin L."/>
            <person name="Pitluck S."/>
            <person name="Peters L."/>
            <person name="Kyrpides N."/>
            <person name="Mavromatis K."/>
            <person name="Ivanova N."/>
            <person name="Mikhailova N."/>
            <person name="Chertkov O."/>
            <person name="Detter J.C."/>
            <person name="Tapia R."/>
            <person name="Han C."/>
            <person name="Land M."/>
            <person name="Hauser L."/>
            <person name="Markowitz V."/>
            <person name="Cheng J.-F."/>
            <person name="Hugenholtz P."/>
            <person name="Woyke T."/>
            <person name="Wu D."/>
            <person name="Spring S."/>
            <person name="Schroeder M."/>
            <person name="Brambilla E."/>
            <person name="Klenk H.-P."/>
            <person name="Eisen J.A."/>
        </authorList>
    </citation>
    <scope>NUCLEOTIDE SEQUENCE [LARGE SCALE GENOMIC DNA]</scope>
    <source>
        <strain evidence="3">DSM 4947 / MAS 10</strain>
    </source>
</reference>
<sequence>MNKNLSLAGYVLSSPSRTAAFLFSEIPLWAVFILFFSETFSYVQALILVLLIFMSRAFVKSFVDMNVCSSFFKEITKFVFTFFSFLIFAVLILSSAVAIALSGSSVFTLILLIFIIIFSVFHALFLKPDITRKLWGKNIKTPSTFFYDLMISLGWITVFLSWGKTGHIVFMLIIIILLQYKKMMKMYESVL</sequence>
<keyword evidence="1" id="KW-0472">Membrane</keyword>
<evidence type="ECO:0000313" key="2">
    <source>
        <dbReference type="EMBL" id="AEI14320.1"/>
    </source>
</evidence>
<dbReference type="HOGENOM" id="CLU_1419608_0_0_0"/>
<name>F8E3P7_FLESM</name>
<evidence type="ECO:0000313" key="3">
    <source>
        <dbReference type="Proteomes" id="UP000006621"/>
    </source>
</evidence>
<dbReference type="RefSeq" id="WP_013885824.1">
    <property type="nucleotide sequence ID" value="NC_015672.1"/>
</dbReference>
<feature type="transmembrane region" description="Helical" evidence="1">
    <location>
        <begin position="28"/>
        <end position="54"/>
    </location>
</feature>
<dbReference type="EMBL" id="CP002858">
    <property type="protein sequence ID" value="AEI14320.1"/>
    <property type="molecule type" value="Genomic_DNA"/>
</dbReference>
<organism evidence="2 3">
    <name type="scientific">Flexistipes sinusarabici (strain ATCC 49648 / DSM 4947 / MAS 10)</name>
    <dbReference type="NCBI Taxonomy" id="717231"/>
    <lineage>
        <taxon>Bacteria</taxon>
        <taxon>Pseudomonadati</taxon>
        <taxon>Deferribacterota</taxon>
        <taxon>Deferribacteres</taxon>
        <taxon>Deferribacterales</taxon>
        <taxon>Flexistipitaceae</taxon>
        <taxon>Flexistipes</taxon>
    </lineage>
</organism>
<dbReference type="KEGG" id="fsi:Flexsi_0643"/>